<accession>A0ABU6UHH0</accession>
<gene>
    <name evidence="2" type="ORF">PIB30_054273</name>
</gene>
<feature type="region of interest" description="Disordered" evidence="1">
    <location>
        <begin position="18"/>
        <end position="41"/>
    </location>
</feature>
<dbReference type="EMBL" id="JASCZI010121241">
    <property type="protein sequence ID" value="MED6160747.1"/>
    <property type="molecule type" value="Genomic_DNA"/>
</dbReference>
<evidence type="ECO:0000256" key="1">
    <source>
        <dbReference type="SAM" id="MobiDB-lite"/>
    </source>
</evidence>
<evidence type="ECO:0000313" key="2">
    <source>
        <dbReference type="EMBL" id="MED6160747.1"/>
    </source>
</evidence>
<evidence type="ECO:0000313" key="3">
    <source>
        <dbReference type="Proteomes" id="UP001341840"/>
    </source>
</evidence>
<organism evidence="2 3">
    <name type="scientific">Stylosanthes scabra</name>
    <dbReference type="NCBI Taxonomy" id="79078"/>
    <lineage>
        <taxon>Eukaryota</taxon>
        <taxon>Viridiplantae</taxon>
        <taxon>Streptophyta</taxon>
        <taxon>Embryophyta</taxon>
        <taxon>Tracheophyta</taxon>
        <taxon>Spermatophyta</taxon>
        <taxon>Magnoliopsida</taxon>
        <taxon>eudicotyledons</taxon>
        <taxon>Gunneridae</taxon>
        <taxon>Pentapetalae</taxon>
        <taxon>rosids</taxon>
        <taxon>fabids</taxon>
        <taxon>Fabales</taxon>
        <taxon>Fabaceae</taxon>
        <taxon>Papilionoideae</taxon>
        <taxon>50 kb inversion clade</taxon>
        <taxon>dalbergioids sensu lato</taxon>
        <taxon>Dalbergieae</taxon>
        <taxon>Pterocarpus clade</taxon>
        <taxon>Stylosanthes</taxon>
    </lineage>
</organism>
<reference evidence="2 3" key="1">
    <citation type="journal article" date="2023" name="Plants (Basel)">
        <title>Bridging the Gap: Combining Genomics and Transcriptomics Approaches to Understand Stylosanthes scabra, an Orphan Legume from the Brazilian Caatinga.</title>
        <authorList>
            <person name="Ferreira-Neto J.R.C."/>
            <person name="da Silva M.D."/>
            <person name="Binneck E."/>
            <person name="de Melo N.F."/>
            <person name="da Silva R.H."/>
            <person name="de Melo A.L.T.M."/>
            <person name="Pandolfi V."/>
            <person name="Bustamante F.O."/>
            <person name="Brasileiro-Vidal A.C."/>
            <person name="Benko-Iseppon A.M."/>
        </authorList>
    </citation>
    <scope>NUCLEOTIDE SEQUENCE [LARGE SCALE GENOMIC DNA]</scope>
    <source>
        <tissue evidence="2">Leaves</tissue>
    </source>
</reference>
<dbReference type="Proteomes" id="UP001341840">
    <property type="component" value="Unassembled WGS sequence"/>
</dbReference>
<name>A0ABU6UHH0_9FABA</name>
<proteinExistence type="predicted"/>
<comment type="caution">
    <text evidence="2">The sequence shown here is derived from an EMBL/GenBank/DDBJ whole genome shotgun (WGS) entry which is preliminary data.</text>
</comment>
<sequence>MEGSLDVWINAVKIGPFHPVEDGKTQDGEGSNGVEQDPHANSCQTFDEVMGMEFDALVEDAYFMETIPEDKQFIEHRYTQKPIISKFKFLEANPPHKESGLNDSGVWVARSMQLYPYLRS</sequence>
<protein>
    <submittedName>
        <fullName evidence="2">Uncharacterized protein</fullName>
    </submittedName>
</protein>
<keyword evidence="3" id="KW-1185">Reference proteome</keyword>